<reference evidence="3 4" key="1">
    <citation type="submission" date="2007-04" db="EMBL/GenBank/DDBJ databases">
        <authorList>
            <person name="Fulton L."/>
            <person name="Clifton S."/>
            <person name="Fulton B."/>
            <person name="Xu J."/>
            <person name="Minx P."/>
            <person name="Pepin K.H."/>
            <person name="Johnson M."/>
            <person name="Thiruvilangam P."/>
            <person name="Bhonagiri V."/>
            <person name="Nash W.E."/>
            <person name="Mardis E.R."/>
            <person name="Wilson R.K."/>
        </authorList>
    </citation>
    <scope>NUCLEOTIDE SEQUENCE [LARGE SCALE GENOMIC DNA]</scope>
    <source>
        <strain evidence="3 4">ATCC 29799</strain>
    </source>
</reference>
<keyword evidence="2" id="KW-0472">Membrane</keyword>
<feature type="transmembrane region" description="Helical" evidence="2">
    <location>
        <begin position="734"/>
        <end position="754"/>
    </location>
</feature>
<dbReference type="Gene3D" id="3.40.50.1000">
    <property type="entry name" value="HAD superfamily/HAD-like"/>
    <property type="match status" value="1"/>
</dbReference>
<dbReference type="EMBL" id="AAXG02000010">
    <property type="protein sequence ID" value="EDN00651.1"/>
    <property type="molecule type" value="Genomic_DNA"/>
</dbReference>
<feature type="transmembrane region" description="Helical" evidence="2">
    <location>
        <begin position="405"/>
        <end position="427"/>
    </location>
</feature>
<feature type="compositionally biased region" description="Acidic residues" evidence="1">
    <location>
        <begin position="81"/>
        <end position="92"/>
    </location>
</feature>
<organism evidence="3 4">
    <name type="scientific">Pseudoflavonifractor capillosus ATCC 29799</name>
    <dbReference type="NCBI Taxonomy" id="411467"/>
    <lineage>
        <taxon>Bacteria</taxon>
        <taxon>Bacillati</taxon>
        <taxon>Bacillota</taxon>
        <taxon>Clostridia</taxon>
        <taxon>Eubacteriales</taxon>
        <taxon>Oscillospiraceae</taxon>
        <taxon>Pseudoflavonifractor</taxon>
    </lineage>
</organism>
<dbReference type="STRING" id="411467.BACCAP_01417"/>
<accession>A6NT88</accession>
<evidence type="ECO:0000256" key="1">
    <source>
        <dbReference type="SAM" id="MobiDB-lite"/>
    </source>
</evidence>
<keyword evidence="2" id="KW-0812">Transmembrane</keyword>
<feature type="transmembrane region" description="Helical" evidence="2">
    <location>
        <begin position="705"/>
        <end position="728"/>
    </location>
</feature>
<dbReference type="GO" id="GO:0000166">
    <property type="term" value="F:nucleotide binding"/>
    <property type="evidence" value="ECO:0007669"/>
    <property type="project" value="InterPro"/>
</dbReference>
<feature type="transmembrane region" description="Helical" evidence="2">
    <location>
        <begin position="328"/>
        <end position="348"/>
    </location>
</feature>
<dbReference type="OrthoDB" id="1935121at2"/>
<feature type="compositionally biased region" description="Basic and acidic residues" evidence="1">
    <location>
        <begin position="1"/>
        <end position="11"/>
    </location>
</feature>
<feature type="transmembrane region" description="Helical" evidence="2">
    <location>
        <begin position="433"/>
        <end position="454"/>
    </location>
</feature>
<sequence length="757" mass="82781">MPKDRDDELNRHGGPTPEFTLEEILAEYRDRRESGLDDDTIPLPVIPQKDLPPEHRAGRRKGTGNNVVRFPGKRSRPVPPPEEEPEEDDEEETTARFPGASPVSDRSEEPEEEPPVSEDEDGEDDAPEDSGEPDDGEETPPEAESPKAFFSARLDALRRKADDYADHMFEEEGIEDDEEVRRAEKYLPGVDREEERPPFRIRPPRRVIPPAPDIPPAELFKRYGRGLKFLRMRTTMVLLLSLPLIYLTLAPFFRMPLPGMLANSYELQVYTLAGLLGGVMLLGIDVLLRGLFQLLRLQMGMDTLVSFSCIATLADALTMISLGGREGELPYCAVSALALGLTMWGTVLKLQGQRAACRTAASAHEPYLVTLDSGKWNGREAYTKWSGDPAGFGSQIQGADGAQRIFRITAPLIFIASFLFSILSSLGRQRPELILWCLSATLTAGASFSAALCFGMPWNSLCRRLSGVGAAIAGWDGVAGGTGAGILLTDTDLFPPGSVALNGIKIFGNFSVEKVVAVTATLIRDSGSGLDKIFHDLLRSQGAIYRRCSAFERCEGGLAADIRGEQILVGSASFMHLMEVALPQGLNVKNAVFCAIDGELAGLFALNYNLHGAVRPALTALIRNKIGPVLCTRDFNLIPAMLRQRFKLPVEKMEFPEMVRRTELSDPDQEHSDTLSAVLCREGLGPFSEAVVGGRRLRQAVRGSAALASVGSAIGVLLAFYLTFVASYSSLSPANLLIFMVMWLVPTLLISGWVNRY</sequence>
<comment type="caution">
    <text evidence="3">The sequence shown here is derived from an EMBL/GenBank/DDBJ whole genome shotgun (WGS) entry which is preliminary data.</text>
</comment>
<keyword evidence="4" id="KW-1185">Reference proteome</keyword>
<feature type="transmembrane region" description="Helical" evidence="2">
    <location>
        <begin position="230"/>
        <end position="249"/>
    </location>
</feature>
<feature type="region of interest" description="Disordered" evidence="1">
    <location>
        <begin position="1"/>
        <end position="148"/>
    </location>
</feature>
<feature type="transmembrane region" description="Helical" evidence="2">
    <location>
        <begin position="304"/>
        <end position="322"/>
    </location>
</feature>
<evidence type="ECO:0000256" key="2">
    <source>
        <dbReference type="SAM" id="Phobius"/>
    </source>
</evidence>
<protein>
    <submittedName>
        <fullName evidence="3">Uncharacterized protein</fullName>
    </submittedName>
</protein>
<dbReference type="InterPro" id="IPR023299">
    <property type="entry name" value="ATPase_P-typ_cyto_dom_N"/>
</dbReference>
<evidence type="ECO:0000313" key="4">
    <source>
        <dbReference type="Proteomes" id="UP000003639"/>
    </source>
</evidence>
<reference evidence="3 4" key="2">
    <citation type="submission" date="2007-06" db="EMBL/GenBank/DDBJ databases">
        <title>Draft genome sequence of Pseudoflavonifractor capillosus ATCC 29799.</title>
        <authorList>
            <person name="Sudarsanam P."/>
            <person name="Ley R."/>
            <person name="Guruge J."/>
            <person name="Turnbaugh P.J."/>
            <person name="Mahowald M."/>
            <person name="Liep D."/>
            <person name="Gordon J."/>
        </authorList>
    </citation>
    <scope>NUCLEOTIDE SEQUENCE [LARGE SCALE GENOMIC DNA]</scope>
    <source>
        <strain evidence="3 4">ATCC 29799</strain>
    </source>
</reference>
<gene>
    <name evidence="3" type="ORF">BACCAP_01417</name>
</gene>
<dbReference type="Proteomes" id="UP000003639">
    <property type="component" value="Unassembled WGS sequence"/>
</dbReference>
<feature type="transmembrane region" description="Helical" evidence="2">
    <location>
        <begin position="269"/>
        <end position="292"/>
    </location>
</feature>
<keyword evidence="2" id="KW-1133">Transmembrane helix</keyword>
<dbReference type="RefSeq" id="WP_006571965.1">
    <property type="nucleotide sequence ID" value="NZ_AAXG02000010.1"/>
</dbReference>
<dbReference type="eggNOG" id="COG2217">
    <property type="taxonomic scope" value="Bacteria"/>
</dbReference>
<feature type="compositionally biased region" description="Acidic residues" evidence="1">
    <location>
        <begin position="108"/>
        <end position="141"/>
    </location>
</feature>
<name>A6NT88_9FIRM</name>
<dbReference type="Gene3D" id="3.40.1110.10">
    <property type="entry name" value="Calcium-transporting ATPase, cytoplasmic domain N"/>
    <property type="match status" value="1"/>
</dbReference>
<proteinExistence type="predicted"/>
<feature type="compositionally biased region" description="Basic and acidic residues" evidence="1">
    <location>
        <begin position="26"/>
        <end position="35"/>
    </location>
</feature>
<dbReference type="AlphaFoldDB" id="A6NT88"/>
<dbReference type="InterPro" id="IPR023214">
    <property type="entry name" value="HAD_sf"/>
</dbReference>
<evidence type="ECO:0000313" key="3">
    <source>
        <dbReference type="EMBL" id="EDN00651.1"/>
    </source>
</evidence>